<gene>
    <name evidence="1" type="ORF">L2772_03330</name>
</gene>
<reference evidence="1 2" key="1">
    <citation type="submission" date="2022-01" db="EMBL/GenBank/DDBJ databases">
        <title>VMRC isolate genome collection.</title>
        <authorList>
            <person name="France M."/>
            <person name="Rutt L."/>
            <person name="Humphrys M."/>
            <person name="Ravel J."/>
        </authorList>
    </citation>
    <scope>NUCLEOTIDE SEQUENCE [LARGE SCALE GENOMIC DNA]</scope>
    <source>
        <strain evidence="1 2">C0172B4</strain>
    </source>
</reference>
<proteinExistence type="predicted"/>
<keyword evidence="2" id="KW-1185">Reference proteome</keyword>
<organism evidence="1 2">
    <name type="scientific">Lactobacillus mulieris</name>
    <dbReference type="NCBI Taxonomy" id="2508708"/>
    <lineage>
        <taxon>Bacteria</taxon>
        <taxon>Bacillati</taxon>
        <taxon>Bacillota</taxon>
        <taxon>Bacilli</taxon>
        <taxon>Lactobacillales</taxon>
        <taxon>Lactobacillaceae</taxon>
        <taxon>Lactobacillus</taxon>
    </lineage>
</organism>
<accession>A0ABT4K191</accession>
<dbReference type="RefSeq" id="WP_143435192.1">
    <property type="nucleotide sequence ID" value="NZ_JAKHPU010000002.1"/>
</dbReference>
<evidence type="ECO:0000313" key="1">
    <source>
        <dbReference type="EMBL" id="MCZ3621904.1"/>
    </source>
</evidence>
<evidence type="ECO:0000313" key="2">
    <source>
        <dbReference type="Proteomes" id="UP001211420"/>
    </source>
</evidence>
<sequence length="137" mass="15541">MSAFNFVLNKAREIYGLKVIVEHLDTKYASHCIPALKCLIINSNCNQDDLPLIAGHELGHYVNGDEPRSSIATFSYTANEEAEADKFGIGLLYEYAENEDLVFDTSQDFSQAFSIPKNRQLQVDELAKNHRNVFYTF</sequence>
<name>A0ABT4K191_9LACO</name>
<comment type="caution">
    <text evidence="1">The sequence shown here is derived from an EMBL/GenBank/DDBJ whole genome shotgun (WGS) entry which is preliminary data.</text>
</comment>
<dbReference type="Proteomes" id="UP001211420">
    <property type="component" value="Unassembled WGS sequence"/>
</dbReference>
<protein>
    <recommendedName>
        <fullName evidence="3">ImmA/IrrE family metallo-endopeptidase</fullName>
    </recommendedName>
</protein>
<evidence type="ECO:0008006" key="3">
    <source>
        <dbReference type="Google" id="ProtNLM"/>
    </source>
</evidence>
<dbReference type="EMBL" id="JAKHPW010000002">
    <property type="protein sequence ID" value="MCZ3621904.1"/>
    <property type="molecule type" value="Genomic_DNA"/>
</dbReference>